<dbReference type="PROSITE" id="PS50105">
    <property type="entry name" value="SAM_DOMAIN"/>
    <property type="match status" value="1"/>
</dbReference>
<dbReference type="Gene3D" id="2.30.29.30">
    <property type="entry name" value="Pleckstrin-homology domain (PH domain)/Phosphotyrosine-binding domain (PTB)"/>
    <property type="match status" value="1"/>
</dbReference>
<dbReference type="CDD" id="cd13316">
    <property type="entry name" value="PH_Boi"/>
    <property type="match status" value="1"/>
</dbReference>
<evidence type="ECO:0000259" key="5">
    <source>
        <dbReference type="PROSITE" id="PS50003"/>
    </source>
</evidence>
<dbReference type="InterPro" id="IPR036028">
    <property type="entry name" value="SH3-like_dom_sf"/>
</dbReference>
<feature type="region of interest" description="Disordered" evidence="3">
    <location>
        <begin position="603"/>
        <end position="870"/>
    </location>
</feature>
<feature type="region of interest" description="Disordered" evidence="3">
    <location>
        <begin position="328"/>
        <end position="392"/>
    </location>
</feature>
<dbReference type="PANTHER" id="PTHR14167:SF119">
    <property type="entry name" value="SH3, PLECKSTRIN-LIKE AND PDZ_DHR_GLGF DOMAIN-CONTAINING PROTEIN"/>
    <property type="match status" value="1"/>
</dbReference>
<dbReference type="SUPFAM" id="SSF50729">
    <property type="entry name" value="PH domain-like"/>
    <property type="match status" value="1"/>
</dbReference>
<dbReference type="EMBL" id="JADNRY010000054">
    <property type="protein sequence ID" value="KAF9069085.1"/>
    <property type="molecule type" value="Genomic_DNA"/>
</dbReference>
<dbReference type="InterPro" id="IPR001660">
    <property type="entry name" value="SAM"/>
</dbReference>
<feature type="compositionally biased region" description="Acidic residues" evidence="3">
    <location>
        <begin position="214"/>
        <end position="227"/>
    </location>
</feature>
<feature type="compositionally biased region" description="Basic and acidic residues" evidence="3">
    <location>
        <begin position="793"/>
        <end position="817"/>
    </location>
</feature>
<dbReference type="Pfam" id="PF00169">
    <property type="entry name" value="PH"/>
    <property type="match status" value="1"/>
</dbReference>
<dbReference type="SMART" id="SM00233">
    <property type="entry name" value="PH"/>
    <property type="match status" value="1"/>
</dbReference>
<feature type="region of interest" description="Disordered" evidence="3">
    <location>
        <begin position="1164"/>
        <end position="1185"/>
    </location>
</feature>
<dbReference type="PROSITE" id="PS50002">
    <property type="entry name" value="SH3"/>
    <property type="match status" value="1"/>
</dbReference>
<proteinExistence type="predicted"/>
<feature type="compositionally biased region" description="Low complexity" evidence="3">
    <location>
        <begin position="774"/>
        <end position="790"/>
    </location>
</feature>
<dbReference type="InterPro" id="IPR050384">
    <property type="entry name" value="Endophilin_SH3RF"/>
</dbReference>
<keyword evidence="1 2" id="KW-0728">SH3 domain</keyword>
<feature type="compositionally biased region" description="Basic and acidic residues" evidence="3">
    <location>
        <begin position="178"/>
        <end position="194"/>
    </location>
</feature>
<accession>A0A9P5PW11</accession>
<evidence type="ECO:0000259" key="6">
    <source>
        <dbReference type="PROSITE" id="PS50105"/>
    </source>
</evidence>
<dbReference type="InterPro" id="IPR013761">
    <property type="entry name" value="SAM/pointed_sf"/>
</dbReference>
<dbReference type="SMART" id="SM00326">
    <property type="entry name" value="SH3"/>
    <property type="match status" value="1"/>
</dbReference>
<feature type="domain" description="SH3" evidence="4">
    <location>
        <begin position="1"/>
        <end position="62"/>
    </location>
</feature>
<feature type="compositionally biased region" description="Polar residues" evidence="3">
    <location>
        <begin position="329"/>
        <end position="363"/>
    </location>
</feature>
<feature type="region of interest" description="Disordered" evidence="3">
    <location>
        <begin position="1126"/>
        <end position="1152"/>
    </location>
</feature>
<dbReference type="CDD" id="cd09535">
    <property type="entry name" value="SAM_BOI-like_fungal"/>
    <property type="match status" value="1"/>
</dbReference>
<evidence type="ECO:0000256" key="1">
    <source>
        <dbReference type="ARBA" id="ARBA00022443"/>
    </source>
</evidence>
<feature type="compositionally biased region" description="Polar residues" evidence="3">
    <location>
        <begin position="480"/>
        <end position="501"/>
    </location>
</feature>
<evidence type="ECO:0000313" key="7">
    <source>
        <dbReference type="EMBL" id="KAF9069085.1"/>
    </source>
</evidence>
<dbReference type="SUPFAM" id="SSF47769">
    <property type="entry name" value="SAM/Pointed domain"/>
    <property type="match status" value="1"/>
</dbReference>
<dbReference type="PROSITE" id="PS50003">
    <property type="entry name" value="PH_DOMAIN"/>
    <property type="match status" value="1"/>
</dbReference>
<dbReference type="Gene3D" id="1.10.150.50">
    <property type="entry name" value="Transcription Factor, Ets-1"/>
    <property type="match status" value="1"/>
</dbReference>
<dbReference type="InterPro" id="IPR011993">
    <property type="entry name" value="PH-like_dom_sf"/>
</dbReference>
<feature type="region of interest" description="Disordered" evidence="3">
    <location>
        <begin position="50"/>
        <end position="94"/>
    </location>
</feature>
<gene>
    <name evidence="7" type="ORF">BDP27DRAFT_1325996</name>
</gene>
<feature type="compositionally biased region" description="Basic and acidic residues" evidence="3">
    <location>
        <begin position="669"/>
        <end position="697"/>
    </location>
</feature>
<feature type="domain" description="PH" evidence="5">
    <location>
        <begin position="873"/>
        <end position="971"/>
    </location>
</feature>
<evidence type="ECO:0000259" key="4">
    <source>
        <dbReference type="PROSITE" id="PS50002"/>
    </source>
</evidence>
<reference evidence="7" key="1">
    <citation type="submission" date="2020-11" db="EMBL/GenBank/DDBJ databases">
        <authorList>
            <consortium name="DOE Joint Genome Institute"/>
            <person name="Ahrendt S."/>
            <person name="Riley R."/>
            <person name="Andreopoulos W."/>
            <person name="Labutti K."/>
            <person name="Pangilinan J."/>
            <person name="Ruiz-Duenas F.J."/>
            <person name="Barrasa J.M."/>
            <person name="Sanchez-Garcia M."/>
            <person name="Camarero S."/>
            <person name="Miyauchi S."/>
            <person name="Serrano A."/>
            <person name="Linde D."/>
            <person name="Babiker R."/>
            <person name="Drula E."/>
            <person name="Ayuso-Fernandez I."/>
            <person name="Pacheco R."/>
            <person name="Padilla G."/>
            <person name="Ferreira P."/>
            <person name="Barriuso J."/>
            <person name="Kellner H."/>
            <person name="Castanera R."/>
            <person name="Alfaro M."/>
            <person name="Ramirez L."/>
            <person name="Pisabarro A.G."/>
            <person name="Kuo A."/>
            <person name="Tritt A."/>
            <person name="Lipzen A."/>
            <person name="He G."/>
            <person name="Yan M."/>
            <person name="Ng V."/>
            <person name="Cullen D."/>
            <person name="Martin F."/>
            <person name="Rosso M.-N."/>
            <person name="Henrissat B."/>
            <person name="Hibbett D."/>
            <person name="Martinez A.T."/>
            <person name="Grigoriev I.V."/>
        </authorList>
    </citation>
    <scope>NUCLEOTIDE SEQUENCE</scope>
    <source>
        <strain evidence="7">AH 40177</strain>
    </source>
</reference>
<feature type="compositionally biased region" description="Basic and acidic residues" evidence="3">
    <location>
        <begin position="1073"/>
        <end position="1093"/>
    </location>
</feature>
<dbReference type="InterPro" id="IPR001849">
    <property type="entry name" value="PH_domain"/>
</dbReference>
<feature type="region of interest" description="Disordered" evidence="3">
    <location>
        <begin position="995"/>
        <end position="1097"/>
    </location>
</feature>
<feature type="compositionally biased region" description="Acidic residues" evidence="3">
    <location>
        <begin position="151"/>
        <end position="166"/>
    </location>
</feature>
<dbReference type="Gene3D" id="2.30.30.40">
    <property type="entry name" value="SH3 Domains"/>
    <property type="match status" value="1"/>
</dbReference>
<dbReference type="Pfam" id="PF07647">
    <property type="entry name" value="SAM_2"/>
    <property type="match status" value="1"/>
</dbReference>
<evidence type="ECO:0000313" key="8">
    <source>
        <dbReference type="Proteomes" id="UP000772434"/>
    </source>
</evidence>
<comment type="caution">
    <text evidence="7">The sequence shown here is derived from an EMBL/GenBank/DDBJ whole genome shotgun (WGS) entry which is preliminary data.</text>
</comment>
<feature type="compositionally biased region" description="Polar residues" evidence="3">
    <location>
        <begin position="742"/>
        <end position="757"/>
    </location>
</feature>
<feature type="compositionally biased region" description="Basic and acidic residues" evidence="3">
    <location>
        <begin position="364"/>
        <end position="374"/>
    </location>
</feature>
<sequence length="1264" mass="136639">MEYVYALHDFTPENDDEVPFRAGERIQVLEKDDAYGDGWWQGRNLAGKTGLFPQSYTAPAPDIDPTSSTLQPLNEEPEIESPQPKLPAILLNGNEGVGDGDEVMKATLTDVQKAIEQLGRNHGSSVDGDGARSFSFASTRDDRDTDHESETDYDLSDTDNPEADGDDEHHNHKNTRQRLAEKARKAVEEAEKLEMMIGGMATGSRSNAPPIEVELSDESDGEEDEEEYTRSSSFMRRHSAIKEEDEENTQSPLVNQDLMLPEQEPEDAEAKTATAPVFSLPQPLPPALNESESVSLPTPVSMGFVREAQEAPAPVLDLIPEAHVALPSPSASSFQTNSGTFHFTPPQSQHNSVISSVPSSVRDTQPESDEKPTTSEETSSDPSDLSKTHPSQWSVPQVITWLTSKGFGQDVCEKFTEQEITGDVLLELNDVNVLKNELGIMAFGKRVRIVHAIGELTRPLTPSVPYDEQGLGQGLGLRGSSPQMYAASQTQSPHSITSQPYQTHSRTQSQSHSHHSYPGTTTSISPSAIGIRDSMSRDSYGSTGALIAAAGLSPESPPNTGAGDVPGTPRSDEGPYMGFHKMRPAQLTLSPSDSALNTSVLAEGSEGVEDVEDRGTLSEGEVPTSATAQTTRRRLFGRSHDSTASAASGGKGSSKHSRASPTTSSSTLADRDHKVSKDKDKDPKGDNKDKDEKDKDATTNGKSHARARKSIDAGKSAGDRLSIFGGFNVGMGKGRKPPPRYSSANDESTSTLLGDNPSSASGSGSGSFHLPRFGTSSRKSSSTSGRPASSNGFKDKDAEKEKERSVKDNDKEKDASFSRDPALLRKRTSSYSGPSTETTAVGKSKTNGNGKHTDAGPVSPLKPGQSILDQIGQPDHLGWMRKKGDRYNNWKLRYFVLKGPHMYCLRSDSHSETKIKGYINIIGYKVTVDENVNPGKYGFRIEHENDKTHFFSSEEKSVIRDWMKAIMKATIGRDYTKPVISSVNIPTIPLMVAQAMNPAPRPPSPTARDATQKAMRRENPNQLSSRDARVLMGLPTNSDTKEDRVKLQSFFNTNMETAPPSAMMMTDNGSGDNNKEEKEKGPAPPRPSREARRTSVAQNLQHEPPIDDALIDWANSHLPSSLQIPSSSFFTSDSGSGSGASTPTPTPNPICGGLTLLRLAESIKGRPSSPPVPDSAFPSPTDPSSSDKLDGLFRLFDFLLDNDVKMGSVSINDVRMGRRDKVVQLLRALKAWEDRRKVVAMSIGKGPMLAGGFIAPAYGIPGSG</sequence>
<feature type="compositionally biased region" description="Polar residues" evidence="3">
    <location>
        <begin position="829"/>
        <end position="850"/>
    </location>
</feature>
<feature type="compositionally biased region" description="Low complexity" evidence="3">
    <location>
        <begin position="1126"/>
        <end position="1143"/>
    </location>
</feature>
<name>A0A9P5PW11_9AGAR</name>
<dbReference type="AlphaFoldDB" id="A0A9P5PW11"/>
<feature type="region of interest" description="Disordered" evidence="3">
    <location>
        <begin position="550"/>
        <end position="579"/>
    </location>
</feature>
<dbReference type="InterPro" id="IPR001452">
    <property type="entry name" value="SH3_domain"/>
</dbReference>
<dbReference type="CDD" id="cd00174">
    <property type="entry name" value="SH3"/>
    <property type="match status" value="1"/>
</dbReference>
<protein>
    <submittedName>
        <fullName evidence="7">Uncharacterized protein</fullName>
    </submittedName>
</protein>
<dbReference type="Pfam" id="PF00018">
    <property type="entry name" value="SH3_1"/>
    <property type="match status" value="1"/>
</dbReference>
<dbReference type="SMART" id="SM00454">
    <property type="entry name" value="SAM"/>
    <property type="match status" value="1"/>
</dbReference>
<feature type="region of interest" description="Disordered" evidence="3">
    <location>
        <begin position="119"/>
        <end position="294"/>
    </location>
</feature>
<dbReference type="PANTHER" id="PTHR14167">
    <property type="entry name" value="SH3 DOMAIN-CONTAINING"/>
    <property type="match status" value="1"/>
</dbReference>
<dbReference type="SUPFAM" id="SSF50044">
    <property type="entry name" value="SH3-domain"/>
    <property type="match status" value="1"/>
</dbReference>
<dbReference type="OrthoDB" id="73680at2759"/>
<feature type="compositionally biased region" description="Basic and acidic residues" evidence="3">
    <location>
        <begin position="139"/>
        <end position="150"/>
    </location>
</feature>
<feature type="compositionally biased region" description="Low complexity" evidence="3">
    <location>
        <begin position="502"/>
        <end position="511"/>
    </location>
</feature>
<dbReference type="PRINTS" id="PR00452">
    <property type="entry name" value="SH3DOMAIN"/>
</dbReference>
<keyword evidence="8" id="KW-1185">Reference proteome</keyword>
<evidence type="ECO:0000256" key="2">
    <source>
        <dbReference type="PROSITE-ProRule" id="PRU00192"/>
    </source>
</evidence>
<feature type="region of interest" description="Disordered" evidence="3">
    <location>
        <begin position="459"/>
        <end position="536"/>
    </location>
</feature>
<organism evidence="7 8">
    <name type="scientific">Rhodocollybia butyracea</name>
    <dbReference type="NCBI Taxonomy" id="206335"/>
    <lineage>
        <taxon>Eukaryota</taxon>
        <taxon>Fungi</taxon>
        <taxon>Dikarya</taxon>
        <taxon>Basidiomycota</taxon>
        <taxon>Agaricomycotina</taxon>
        <taxon>Agaricomycetes</taxon>
        <taxon>Agaricomycetidae</taxon>
        <taxon>Agaricales</taxon>
        <taxon>Marasmiineae</taxon>
        <taxon>Omphalotaceae</taxon>
        <taxon>Rhodocollybia</taxon>
    </lineage>
</organism>
<feature type="domain" description="SAM" evidence="6">
    <location>
        <begin position="393"/>
        <end position="459"/>
    </location>
</feature>
<dbReference type="Proteomes" id="UP000772434">
    <property type="component" value="Unassembled WGS sequence"/>
</dbReference>
<evidence type="ECO:0000256" key="3">
    <source>
        <dbReference type="SAM" id="MobiDB-lite"/>
    </source>
</evidence>